<name>A0AC61RQ63_9FIRM</name>
<organism evidence="1 2">
    <name type="scientific">Petralouisia muris</name>
    <dbReference type="NCBI Taxonomy" id="3032872"/>
    <lineage>
        <taxon>Bacteria</taxon>
        <taxon>Bacillati</taxon>
        <taxon>Bacillota</taxon>
        <taxon>Clostridia</taxon>
        <taxon>Lachnospirales</taxon>
        <taxon>Lachnospiraceae</taxon>
        <taxon>Petralouisia</taxon>
    </lineage>
</organism>
<protein>
    <submittedName>
        <fullName evidence="1">Uncharacterized protein</fullName>
    </submittedName>
</protein>
<comment type="caution">
    <text evidence="1">The sequence shown here is derived from an EMBL/GenBank/DDBJ whole genome shotgun (WGS) entry which is preliminary data.</text>
</comment>
<evidence type="ECO:0000313" key="1">
    <source>
        <dbReference type="EMBL" id="TGY90876.1"/>
    </source>
</evidence>
<keyword evidence="2" id="KW-1185">Reference proteome</keyword>
<accession>A0AC61RQ63</accession>
<sequence>MLVKGDRVVMNDKYHVPERYRGKEFIVTAGPQKVGGTMCVWLNEYKGCYAEDGLSKVGDKDA</sequence>
<reference evidence="1" key="1">
    <citation type="submission" date="2019-04" db="EMBL/GenBank/DDBJ databases">
        <title>Microbes associate with the intestines of laboratory mice.</title>
        <authorList>
            <person name="Navarre W."/>
            <person name="Wong E."/>
            <person name="Huang K."/>
            <person name="Tropini C."/>
            <person name="Ng K."/>
            <person name="Yu B."/>
        </authorList>
    </citation>
    <scope>NUCLEOTIDE SEQUENCE</scope>
    <source>
        <strain evidence="1">NM01_1-7b</strain>
    </source>
</reference>
<evidence type="ECO:0000313" key="2">
    <source>
        <dbReference type="Proteomes" id="UP000304953"/>
    </source>
</evidence>
<proteinExistence type="predicted"/>
<gene>
    <name evidence="1" type="ORF">E5329_23855</name>
</gene>
<dbReference type="EMBL" id="SRYA01000080">
    <property type="protein sequence ID" value="TGY90876.1"/>
    <property type="molecule type" value="Genomic_DNA"/>
</dbReference>
<dbReference type="Proteomes" id="UP000304953">
    <property type="component" value="Unassembled WGS sequence"/>
</dbReference>